<organism evidence="2 3">
    <name type="scientific">Mycena alexandri</name>
    <dbReference type="NCBI Taxonomy" id="1745969"/>
    <lineage>
        <taxon>Eukaryota</taxon>
        <taxon>Fungi</taxon>
        <taxon>Dikarya</taxon>
        <taxon>Basidiomycota</taxon>
        <taxon>Agaricomycotina</taxon>
        <taxon>Agaricomycetes</taxon>
        <taxon>Agaricomycetidae</taxon>
        <taxon>Agaricales</taxon>
        <taxon>Marasmiineae</taxon>
        <taxon>Mycenaceae</taxon>
        <taxon>Mycena</taxon>
    </lineage>
</organism>
<dbReference type="AlphaFoldDB" id="A0AAD6T6R2"/>
<gene>
    <name evidence="2" type="ORF">C8F04DRAFT_1177468</name>
</gene>
<dbReference type="Proteomes" id="UP001218188">
    <property type="component" value="Unassembled WGS sequence"/>
</dbReference>
<protein>
    <submittedName>
        <fullName evidence="2">Uncharacterized protein</fullName>
    </submittedName>
</protein>
<accession>A0AAD6T6R2</accession>
<evidence type="ECO:0000313" key="3">
    <source>
        <dbReference type="Proteomes" id="UP001218188"/>
    </source>
</evidence>
<sequence length="150" mass="16756">MTRLKVWVPSLGVSERRRDDEGAGEKPIRGSAGSGPTKARAKQSQAFPSFFPSPTSLMDTALSSQPDDEAQRLRPRHGPVGYPEARLSCQPQFLGSTLIKTRWCIWQCYVFTRWIFYSKQVVFSVIYRLTNGHAGTPPSAVVKRICAARL</sequence>
<dbReference type="EMBL" id="JARJCM010000019">
    <property type="protein sequence ID" value="KAJ7040861.1"/>
    <property type="molecule type" value="Genomic_DNA"/>
</dbReference>
<feature type="compositionally biased region" description="Polar residues" evidence="1">
    <location>
        <begin position="42"/>
        <end position="51"/>
    </location>
</feature>
<feature type="compositionally biased region" description="Basic and acidic residues" evidence="1">
    <location>
        <begin position="15"/>
        <end position="28"/>
    </location>
</feature>
<comment type="caution">
    <text evidence="2">The sequence shown here is derived from an EMBL/GenBank/DDBJ whole genome shotgun (WGS) entry which is preliminary data.</text>
</comment>
<evidence type="ECO:0000313" key="2">
    <source>
        <dbReference type="EMBL" id="KAJ7040861.1"/>
    </source>
</evidence>
<feature type="region of interest" description="Disordered" evidence="1">
    <location>
        <begin position="15"/>
        <end position="51"/>
    </location>
</feature>
<proteinExistence type="predicted"/>
<name>A0AAD6T6R2_9AGAR</name>
<reference evidence="2" key="1">
    <citation type="submission" date="2023-03" db="EMBL/GenBank/DDBJ databases">
        <title>Massive genome expansion in bonnet fungi (Mycena s.s.) driven by repeated elements and novel gene families across ecological guilds.</title>
        <authorList>
            <consortium name="Lawrence Berkeley National Laboratory"/>
            <person name="Harder C.B."/>
            <person name="Miyauchi S."/>
            <person name="Viragh M."/>
            <person name="Kuo A."/>
            <person name="Thoen E."/>
            <person name="Andreopoulos B."/>
            <person name="Lu D."/>
            <person name="Skrede I."/>
            <person name="Drula E."/>
            <person name="Henrissat B."/>
            <person name="Morin E."/>
            <person name="Kohler A."/>
            <person name="Barry K."/>
            <person name="LaButti K."/>
            <person name="Morin E."/>
            <person name="Salamov A."/>
            <person name="Lipzen A."/>
            <person name="Mereny Z."/>
            <person name="Hegedus B."/>
            <person name="Baldrian P."/>
            <person name="Stursova M."/>
            <person name="Weitz H."/>
            <person name="Taylor A."/>
            <person name="Grigoriev I.V."/>
            <person name="Nagy L.G."/>
            <person name="Martin F."/>
            <person name="Kauserud H."/>
        </authorList>
    </citation>
    <scope>NUCLEOTIDE SEQUENCE</scope>
    <source>
        <strain evidence="2">CBHHK200</strain>
    </source>
</reference>
<evidence type="ECO:0000256" key="1">
    <source>
        <dbReference type="SAM" id="MobiDB-lite"/>
    </source>
</evidence>
<keyword evidence="3" id="KW-1185">Reference proteome</keyword>